<evidence type="ECO:0000313" key="7">
    <source>
        <dbReference type="EMBL" id="QOR72602.1"/>
    </source>
</evidence>
<dbReference type="InterPro" id="IPR001851">
    <property type="entry name" value="ABC_transp_permease"/>
</dbReference>
<dbReference type="GO" id="GO:0022857">
    <property type="term" value="F:transmembrane transporter activity"/>
    <property type="evidence" value="ECO:0007669"/>
    <property type="project" value="InterPro"/>
</dbReference>
<evidence type="ECO:0000256" key="2">
    <source>
        <dbReference type="ARBA" id="ARBA00022475"/>
    </source>
</evidence>
<sequence length="397" mass="40987">MLTGSWLLTLLAIVAALVISSVLIAVADADVRASAGYFFARPADLLSAAWSSIAGTYVALFRGSVFDYTVLTGGGVAELGRAISPLTKTMVEATPLILAALGIGVGFRSGLFNIGAQGQVLMGAATASLVGFTFVPPGTGPFSSLLHLVLALGAAVLVGGLWAGIAGILKARTGANEVIVTIMLNWIATYLVAYLLTTAVYRVQANRPIAPHVAETAELPSLLGGWSPLHWGFPLALLAALGVWWLMERSTIGFQFRAVGANMHAARTAGISVNRVFVLVMVTAGMLAGAGGAMQILGVEGTFRASSAGTIGFDAITVALLGRNRSGGIVAAAMLFGALRAGAALMQTVADTPVDIILVIQAVIVLFIAAPPLVRTLFRLPDPQRTRVAARAKEATR</sequence>
<dbReference type="Pfam" id="PF02653">
    <property type="entry name" value="BPD_transp_2"/>
    <property type="match status" value="1"/>
</dbReference>
<dbReference type="Proteomes" id="UP000593758">
    <property type="component" value="Chromosome"/>
</dbReference>
<keyword evidence="5 6" id="KW-0472">Membrane</keyword>
<evidence type="ECO:0000256" key="1">
    <source>
        <dbReference type="ARBA" id="ARBA00004651"/>
    </source>
</evidence>
<comment type="subcellular location">
    <subcellularLocation>
        <location evidence="1">Cell membrane</location>
        <topology evidence="1">Multi-pass membrane protein</topology>
    </subcellularLocation>
</comment>
<dbReference type="KEGG" id="halt:IM660_05530"/>
<feature type="transmembrane region" description="Helical" evidence="6">
    <location>
        <begin position="38"/>
        <end position="60"/>
    </location>
</feature>
<feature type="transmembrane region" description="Helical" evidence="6">
    <location>
        <begin position="229"/>
        <end position="247"/>
    </location>
</feature>
<organism evidence="7 8">
    <name type="scientific">Ruania alkalisoli</name>
    <dbReference type="NCBI Taxonomy" id="2779775"/>
    <lineage>
        <taxon>Bacteria</taxon>
        <taxon>Bacillati</taxon>
        <taxon>Actinomycetota</taxon>
        <taxon>Actinomycetes</taxon>
        <taxon>Micrococcales</taxon>
        <taxon>Ruaniaceae</taxon>
        <taxon>Ruania</taxon>
    </lineage>
</organism>
<feature type="transmembrane region" description="Helical" evidence="6">
    <location>
        <begin position="276"/>
        <end position="297"/>
    </location>
</feature>
<name>A0A7M1T0V7_9MICO</name>
<protein>
    <submittedName>
        <fullName evidence="7">ABC transporter permease</fullName>
    </submittedName>
</protein>
<proteinExistence type="predicted"/>
<dbReference type="EMBL" id="CP063169">
    <property type="protein sequence ID" value="QOR72602.1"/>
    <property type="molecule type" value="Genomic_DNA"/>
</dbReference>
<dbReference type="PANTHER" id="PTHR47089">
    <property type="entry name" value="ABC TRANSPORTER, PERMEASE PROTEIN"/>
    <property type="match status" value="1"/>
</dbReference>
<gene>
    <name evidence="7" type="ORF">IM660_05530</name>
</gene>
<keyword evidence="4 6" id="KW-1133">Transmembrane helix</keyword>
<evidence type="ECO:0000256" key="5">
    <source>
        <dbReference type="ARBA" id="ARBA00023136"/>
    </source>
</evidence>
<dbReference type="PANTHER" id="PTHR47089:SF1">
    <property type="entry name" value="GUANOSINE ABC TRANSPORTER PERMEASE PROTEIN NUPP"/>
    <property type="match status" value="1"/>
</dbReference>
<evidence type="ECO:0000256" key="4">
    <source>
        <dbReference type="ARBA" id="ARBA00022989"/>
    </source>
</evidence>
<feature type="transmembrane region" description="Helical" evidence="6">
    <location>
        <begin position="178"/>
        <end position="201"/>
    </location>
</feature>
<dbReference type="AlphaFoldDB" id="A0A7M1T0V7"/>
<feature type="transmembrane region" description="Helical" evidence="6">
    <location>
        <begin position="120"/>
        <end position="139"/>
    </location>
</feature>
<feature type="transmembrane region" description="Helical" evidence="6">
    <location>
        <begin position="145"/>
        <end position="166"/>
    </location>
</feature>
<feature type="transmembrane region" description="Helical" evidence="6">
    <location>
        <begin position="303"/>
        <end position="322"/>
    </location>
</feature>
<keyword evidence="3 6" id="KW-0812">Transmembrane</keyword>
<keyword evidence="8" id="KW-1185">Reference proteome</keyword>
<accession>A0A7M1T0V7</accession>
<reference evidence="7 8" key="1">
    <citation type="submission" date="2020-10" db="EMBL/GenBank/DDBJ databases">
        <title>Haloactinobacterium sp. RN3S43, a bacterium isolated from saline soil.</title>
        <authorList>
            <person name="Sun J.-Q."/>
        </authorList>
    </citation>
    <scope>NUCLEOTIDE SEQUENCE [LARGE SCALE GENOMIC DNA]</scope>
    <source>
        <strain evidence="7 8">RN3S43</strain>
    </source>
</reference>
<keyword evidence="2" id="KW-1003">Cell membrane</keyword>
<dbReference type="CDD" id="cd06580">
    <property type="entry name" value="TM_PBP1_transp_TpRbsC_like"/>
    <property type="match status" value="1"/>
</dbReference>
<feature type="transmembrane region" description="Helical" evidence="6">
    <location>
        <begin position="356"/>
        <end position="378"/>
    </location>
</feature>
<feature type="transmembrane region" description="Helical" evidence="6">
    <location>
        <begin position="6"/>
        <end position="26"/>
    </location>
</feature>
<dbReference type="GO" id="GO:0005886">
    <property type="term" value="C:plasma membrane"/>
    <property type="evidence" value="ECO:0007669"/>
    <property type="project" value="UniProtKB-SubCell"/>
</dbReference>
<evidence type="ECO:0000313" key="8">
    <source>
        <dbReference type="Proteomes" id="UP000593758"/>
    </source>
</evidence>
<feature type="transmembrane region" description="Helical" evidence="6">
    <location>
        <begin position="329"/>
        <end position="350"/>
    </location>
</feature>
<evidence type="ECO:0000256" key="6">
    <source>
        <dbReference type="SAM" id="Phobius"/>
    </source>
</evidence>
<evidence type="ECO:0000256" key="3">
    <source>
        <dbReference type="ARBA" id="ARBA00022692"/>
    </source>
</evidence>
<feature type="transmembrane region" description="Helical" evidence="6">
    <location>
        <begin position="93"/>
        <end position="111"/>
    </location>
</feature>